<accession>A0A8J2Z5V1</accession>
<sequence length="344" mass="39776">MLQPAKQDKFDNKPDNIVNTLKNNHIENSDDDDINDNDYTLDNSNDDDDDNAFNNTEVDAHDFSHVDNDATRMYLVDIGFRPLLTKDEEFYYAQKVQQGDLKAKNIMIESNLRLVVKIAKRYKPRGNSLSFLDLIAEGNLGLIRAVEKFDPELGWRFSTYATWWIRQNIERALLNHQRTIRVPVHILKELNVYLRAATELTKLLDHEPSPEEIAEFIDRPVEDIRKILTSTVPMDSLDDSYDDSNRSMLETIADEQTSDPEDIHLHQKAAQFIDQWLDELSDNQRAVLSMRFGLRGYDIQTLEETGTQIGLTRERVRQIQVDALRRLKVIAAANNIDANLFSKQ</sequence>
<name>A0A8J2Z5V1_9GAMM</name>
<evidence type="ECO:0000256" key="1">
    <source>
        <dbReference type="ARBA" id="ARBA00023015"/>
    </source>
</evidence>
<proteinExistence type="predicted"/>
<dbReference type="PRINTS" id="PR00046">
    <property type="entry name" value="SIGMA70FCT"/>
</dbReference>
<evidence type="ECO:0000313" key="7">
    <source>
        <dbReference type="EMBL" id="GGG04166.1"/>
    </source>
</evidence>
<dbReference type="InterPro" id="IPR007627">
    <property type="entry name" value="RNA_pol_sigma70_r2"/>
</dbReference>
<dbReference type="SUPFAM" id="SSF88659">
    <property type="entry name" value="Sigma3 and sigma4 domains of RNA polymerase sigma factors"/>
    <property type="match status" value="2"/>
</dbReference>
<organism evidence="7 8">
    <name type="scientific">Cysteiniphilum litorale</name>
    <dbReference type="NCBI Taxonomy" id="2056700"/>
    <lineage>
        <taxon>Bacteria</taxon>
        <taxon>Pseudomonadati</taxon>
        <taxon>Pseudomonadota</taxon>
        <taxon>Gammaproteobacteria</taxon>
        <taxon>Thiotrichales</taxon>
        <taxon>Fastidiosibacteraceae</taxon>
        <taxon>Cysteiniphilum</taxon>
    </lineage>
</organism>
<dbReference type="PROSITE" id="PS00716">
    <property type="entry name" value="SIGMA70_2"/>
    <property type="match status" value="1"/>
</dbReference>
<dbReference type="GO" id="GO:0006352">
    <property type="term" value="P:DNA-templated transcription initiation"/>
    <property type="evidence" value="ECO:0007669"/>
    <property type="project" value="InterPro"/>
</dbReference>
<dbReference type="CDD" id="cd06171">
    <property type="entry name" value="Sigma70_r4"/>
    <property type="match status" value="1"/>
</dbReference>
<evidence type="ECO:0000256" key="5">
    <source>
        <dbReference type="SAM" id="MobiDB-lite"/>
    </source>
</evidence>
<dbReference type="InterPro" id="IPR013325">
    <property type="entry name" value="RNA_pol_sigma_r2"/>
</dbReference>
<evidence type="ECO:0000313" key="8">
    <source>
        <dbReference type="Proteomes" id="UP000636949"/>
    </source>
</evidence>
<dbReference type="Pfam" id="PF04542">
    <property type="entry name" value="Sigma70_r2"/>
    <property type="match status" value="1"/>
</dbReference>
<dbReference type="InterPro" id="IPR014284">
    <property type="entry name" value="RNA_pol_sigma-70_dom"/>
</dbReference>
<dbReference type="InterPro" id="IPR007630">
    <property type="entry name" value="RNA_pol_sigma70_r4"/>
</dbReference>
<dbReference type="InterPro" id="IPR013324">
    <property type="entry name" value="RNA_pol_sigma_r3/r4-like"/>
</dbReference>
<dbReference type="InterPro" id="IPR007624">
    <property type="entry name" value="RNA_pol_sigma70_r3"/>
</dbReference>
<dbReference type="PANTHER" id="PTHR30603">
    <property type="entry name" value="RNA POLYMERASE SIGMA FACTOR RPO"/>
    <property type="match status" value="1"/>
</dbReference>
<evidence type="ECO:0000256" key="3">
    <source>
        <dbReference type="ARBA" id="ARBA00023125"/>
    </source>
</evidence>
<dbReference type="Gene3D" id="1.10.10.10">
    <property type="entry name" value="Winged helix-like DNA-binding domain superfamily/Winged helix DNA-binding domain"/>
    <property type="match status" value="2"/>
</dbReference>
<dbReference type="GO" id="GO:0016987">
    <property type="term" value="F:sigma factor activity"/>
    <property type="evidence" value="ECO:0007669"/>
    <property type="project" value="UniProtKB-KW"/>
</dbReference>
<dbReference type="Gene3D" id="1.10.601.10">
    <property type="entry name" value="RNA Polymerase Primary Sigma Factor"/>
    <property type="match status" value="1"/>
</dbReference>
<evidence type="ECO:0000259" key="6">
    <source>
        <dbReference type="PROSITE" id="PS00716"/>
    </source>
</evidence>
<evidence type="ECO:0000256" key="4">
    <source>
        <dbReference type="ARBA" id="ARBA00023163"/>
    </source>
</evidence>
<keyword evidence="3" id="KW-0238">DNA-binding</keyword>
<dbReference type="Pfam" id="PF04545">
    <property type="entry name" value="Sigma70_r4"/>
    <property type="match status" value="1"/>
</dbReference>
<dbReference type="NCBIfam" id="TIGR02937">
    <property type="entry name" value="sigma70-ECF"/>
    <property type="match status" value="1"/>
</dbReference>
<dbReference type="FunFam" id="1.10.601.10:FF:000001">
    <property type="entry name" value="RNA polymerase sigma factor SigA"/>
    <property type="match status" value="1"/>
</dbReference>
<dbReference type="InterPro" id="IPR050239">
    <property type="entry name" value="Sigma-70_RNA_pol_init_factors"/>
</dbReference>
<dbReference type="GO" id="GO:0003677">
    <property type="term" value="F:DNA binding"/>
    <property type="evidence" value="ECO:0007669"/>
    <property type="project" value="UniProtKB-KW"/>
</dbReference>
<comment type="caution">
    <text evidence="7">The sequence shown here is derived from an EMBL/GenBank/DDBJ whole genome shotgun (WGS) entry which is preliminary data.</text>
</comment>
<gene>
    <name evidence="7" type="primary">rpoS</name>
    <name evidence="7" type="ORF">GCM10010995_22080</name>
</gene>
<dbReference type="InterPro" id="IPR009042">
    <property type="entry name" value="RNA_pol_sigma70_r1_2"/>
</dbReference>
<protein>
    <submittedName>
        <fullName evidence="7">RNA polymerase sigma factor RpoS</fullName>
    </submittedName>
</protein>
<dbReference type="SUPFAM" id="SSF88946">
    <property type="entry name" value="Sigma2 domain of RNA polymerase sigma factors"/>
    <property type="match status" value="1"/>
</dbReference>
<dbReference type="InterPro" id="IPR000943">
    <property type="entry name" value="RNA_pol_sigma70"/>
</dbReference>
<keyword evidence="1" id="KW-0805">Transcription regulation</keyword>
<dbReference type="Proteomes" id="UP000636949">
    <property type="component" value="Unassembled WGS sequence"/>
</dbReference>
<reference evidence="7" key="2">
    <citation type="submission" date="2020-09" db="EMBL/GenBank/DDBJ databases">
        <authorList>
            <person name="Sun Q."/>
            <person name="Zhou Y."/>
        </authorList>
    </citation>
    <scope>NUCLEOTIDE SEQUENCE</scope>
    <source>
        <strain evidence="7">CGMCC 1.15758</strain>
    </source>
</reference>
<dbReference type="Pfam" id="PF00140">
    <property type="entry name" value="Sigma70_r1_2"/>
    <property type="match status" value="1"/>
</dbReference>
<dbReference type="AlphaFoldDB" id="A0A8J2Z5V1"/>
<dbReference type="Pfam" id="PF04539">
    <property type="entry name" value="Sigma70_r3"/>
    <property type="match status" value="1"/>
</dbReference>
<evidence type="ECO:0000256" key="2">
    <source>
        <dbReference type="ARBA" id="ARBA00023082"/>
    </source>
</evidence>
<dbReference type="InterPro" id="IPR036388">
    <property type="entry name" value="WH-like_DNA-bd_sf"/>
</dbReference>
<dbReference type="RefSeq" id="WP_224742314.1">
    <property type="nucleotide sequence ID" value="NZ_BMJS01000030.1"/>
</dbReference>
<dbReference type="EMBL" id="BMJS01000030">
    <property type="protein sequence ID" value="GGG04166.1"/>
    <property type="molecule type" value="Genomic_DNA"/>
</dbReference>
<dbReference type="PANTHER" id="PTHR30603:SF67">
    <property type="entry name" value="RNA POLYMERASE SIGMA FACTOR RPOS"/>
    <property type="match status" value="1"/>
</dbReference>
<keyword evidence="2" id="KW-0731">Sigma factor</keyword>
<keyword evidence="8" id="KW-1185">Reference proteome</keyword>
<feature type="region of interest" description="Disordered" evidence="5">
    <location>
        <begin position="23"/>
        <end position="55"/>
    </location>
</feature>
<keyword evidence="4" id="KW-0804">Transcription</keyword>
<reference evidence="7" key="1">
    <citation type="journal article" date="2014" name="Int. J. Syst. Evol. Microbiol.">
        <title>Complete genome sequence of Corynebacterium casei LMG S-19264T (=DSM 44701T), isolated from a smear-ripened cheese.</title>
        <authorList>
            <consortium name="US DOE Joint Genome Institute (JGI-PGF)"/>
            <person name="Walter F."/>
            <person name="Albersmeier A."/>
            <person name="Kalinowski J."/>
            <person name="Ruckert C."/>
        </authorList>
    </citation>
    <scope>NUCLEOTIDE SEQUENCE</scope>
    <source>
        <strain evidence="7">CGMCC 1.15758</strain>
    </source>
</reference>
<feature type="domain" description="RNA polymerase sigma-70" evidence="6">
    <location>
        <begin position="301"/>
        <end position="327"/>
    </location>
</feature>